<dbReference type="AlphaFoldDB" id="A0A0E0DNM4"/>
<reference evidence="2" key="2">
    <citation type="submission" date="2018-05" db="EMBL/GenBank/DDBJ databases">
        <title>OmerRS3 (Oryza meridionalis Reference Sequence Version 3).</title>
        <authorList>
            <person name="Zhang J."/>
            <person name="Kudrna D."/>
            <person name="Lee S."/>
            <person name="Talag J."/>
            <person name="Welchert J."/>
            <person name="Wing R.A."/>
        </authorList>
    </citation>
    <scope>NUCLEOTIDE SEQUENCE [LARGE SCALE GENOMIC DNA]</scope>
    <source>
        <strain evidence="2">cv. OR44</strain>
    </source>
</reference>
<evidence type="ECO:0000256" key="1">
    <source>
        <dbReference type="SAM" id="MobiDB-lite"/>
    </source>
</evidence>
<dbReference type="Gramene" id="OMERI05G07190.1">
    <property type="protein sequence ID" value="OMERI05G07190.1"/>
    <property type="gene ID" value="OMERI05G07190"/>
</dbReference>
<feature type="region of interest" description="Disordered" evidence="1">
    <location>
        <begin position="12"/>
        <end position="44"/>
    </location>
</feature>
<evidence type="ECO:0000313" key="3">
    <source>
        <dbReference type="Proteomes" id="UP000008021"/>
    </source>
</evidence>
<feature type="compositionally biased region" description="Low complexity" evidence="1">
    <location>
        <begin position="141"/>
        <end position="150"/>
    </location>
</feature>
<sequence>MAALLSEMWEPLAMTPTLMAPTEEKGSEASSSGEEEKGRRRERRIGYYEGAADDDDGCFPWSGTVVWTWQDLRRRISGGVRLLAPGTSSAAAGRGGSPPPHLRRCEAARAGDILCRSGPWRCRWSSAGAATTPTPTPTSTPPTAVVTSPK</sequence>
<protein>
    <submittedName>
        <fullName evidence="2">Uncharacterized protein</fullName>
    </submittedName>
</protein>
<dbReference type="EnsemblPlants" id="OMERI05G07190.1">
    <property type="protein sequence ID" value="OMERI05G07190.1"/>
    <property type="gene ID" value="OMERI05G07190"/>
</dbReference>
<dbReference type="HOGENOM" id="CLU_1743431_0_0_1"/>
<name>A0A0E0DNM4_9ORYZ</name>
<feature type="region of interest" description="Disordered" evidence="1">
    <location>
        <begin position="81"/>
        <end position="103"/>
    </location>
</feature>
<keyword evidence="3" id="KW-1185">Reference proteome</keyword>
<dbReference type="Proteomes" id="UP000008021">
    <property type="component" value="Chromosome 5"/>
</dbReference>
<organism evidence="2">
    <name type="scientific">Oryza meridionalis</name>
    <dbReference type="NCBI Taxonomy" id="40149"/>
    <lineage>
        <taxon>Eukaryota</taxon>
        <taxon>Viridiplantae</taxon>
        <taxon>Streptophyta</taxon>
        <taxon>Embryophyta</taxon>
        <taxon>Tracheophyta</taxon>
        <taxon>Spermatophyta</taxon>
        <taxon>Magnoliopsida</taxon>
        <taxon>Liliopsida</taxon>
        <taxon>Poales</taxon>
        <taxon>Poaceae</taxon>
        <taxon>BOP clade</taxon>
        <taxon>Oryzoideae</taxon>
        <taxon>Oryzeae</taxon>
        <taxon>Oryzinae</taxon>
        <taxon>Oryza</taxon>
    </lineage>
</organism>
<reference evidence="2" key="1">
    <citation type="submission" date="2015-04" db="UniProtKB">
        <authorList>
            <consortium name="EnsemblPlants"/>
        </authorList>
    </citation>
    <scope>IDENTIFICATION</scope>
</reference>
<accession>A0A0E0DNM4</accession>
<proteinExistence type="predicted"/>
<evidence type="ECO:0000313" key="2">
    <source>
        <dbReference type="EnsemblPlants" id="OMERI05G07190.1"/>
    </source>
</evidence>
<feature type="region of interest" description="Disordered" evidence="1">
    <location>
        <begin position="125"/>
        <end position="150"/>
    </location>
</feature>